<reference evidence="12" key="1">
    <citation type="journal article" date="2014" name="Nat. Genet.">
        <title>Genome and transcriptome of the porcine whipworm Trichuris suis.</title>
        <authorList>
            <person name="Jex A.R."/>
            <person name="Nejsum P."/>
            <person name="Schwarz E.M."/>
            <person name="Hu L."/>
            <person name="Young N.D."/>
            <person name="Hall R.S."/>
            <person name="Korhonen P.K."/>
            <person name="Liao S."/>
            <person name="Thamsborg S."/>
            <person name="Xia J."/>
            <person name="Xu P."/>
            <person name="Wang S."/>
            <person name="Scheerlinck J.P."/>
            <person name="Hofmann A."/>
            <person name="Sternberg P.W."/>
            <person name="Wang J."/>
            <person name="Gasser R.B."/>
        </authorList>
    </citation>
    <scope>NUCLEOTIDE SEQUENCE [LARGE SCALE GENOMIC DNA]</scope>
    <source>
        <strain evidence="12">DCEP-RM93F</strain>
    </source>
</reference>
<dbReference type="InterPro" id="IPR000536">
    <property type="entry name" value="Nucl_hrmn_rcpt_lig-bd"/>
</dbReference>
<sequence>MLMCAVCGDASSGKHYGILACNGCSGFFKRSVRRKLIYRCQANTGNCKVDKTHRNQCQACRLKKCIKMGMNKDAVQNERQPRNTATVQPPLDVSMGLLAGERALREYANVVSAAVSAFSSVGTNNTALAETSKNQFESPYITPADRSYFVSIVEQNNRNAASSAIHSISDHKLFSGKPDTSKEPTGQCSSGTNEQNCVLSTNSAFIGTTQESILEMSTRLLLMVIKWAKSLPCFIALSFRDQIILLEESWNDLFLLKMYQSSMPLATCTMLTQSMFSQLYNHSQLPNFRVADWRYLQDLLVRFQNCAVDQSEFICLKAIALFRPGKSCDIVCANMFKVSA</sequence>
<dbReference type="Proteomes" id="UP000030758">
    <property type="component" value="Unassembled WGS sequence"/>
</dbReference>
<gene>
    <name evidence="12" type="ORF">M514_07869</name>
</gene>
<keyword evidence="9" id="KW-0539">Nucleus</keyword>
<dbReference type="GO" id="GO:0008270">
    <property type="term" value="F:zinc ion binding"/>
    <property type="evidence" value="ECO:0007669"/>
    <property type="project" value="UniProtKB-KW"/>
</dbReference>
<dbReference type="PANTHER" id="PTHR24083">
    <property type="entry name" value="NUCLEAR HORMONE RECEPTOR"/>
    <property type="match status" value="1"/>
</dbReference>
<dbReference type="EMBL" id="KL367564">
    <property type="protein sequence ID" value="KFD63882.1"/>
    <property type="molecule type" value="Genomic_DNA"/>
</dbReference>
<evidence type="ECO:0000256" key="2">
    <source>
        <dbReference type="ARBA" id="ARBA00022723"/>
    </source>
</evidence>
<dbReference type="Pfam" id="PF00104">
    <property type="entry name" value="Hormone_recep"/>
    <property type="match status" value="1"/>
</dbReference>
<feature type="domain" description="Nuclear receptor" evidence="10">
    <location>
        <begin position="1"/>
        <end position="77"/>
    </location>
</feature>
<evidence type="ECO:0000259" key="11">
    <source>
        <dbReference type="PROSITE" id="PS51843"/>
    </source>
</evidence>
<dbReference type="SUPFAM" id="SSF48508">
    <property type="entry name" value="Nuclear receptor ligand-binding domain"/>
    <property type="match status" value="1"/>
</dbReference>
<dbReference type="InterPro" id="IPR013088">
    <property type="entry name" value="Znf_NHR/GATA"/>
</dbReference>
<evidence type="ECO:0000256" key="1">
    <source>
        <dbReference type="ARBA" id="ARBA00004123"/>
    </source>
</evidence>
<evidence type="ECO:0000256" key="6">
    <source>
        <dbReference type="ARBA" id="ARBA00023125"/>
    </source>
</evidence>
<keyword evidence="4" id="KW-0862">Zinc</keyword>
<dbReference type="PROSITE" id="PS00031">
    <property type="entry name" value="NUCLEAR_REC_DBD_1"/>
    <property type="match status" value="1"/>
</dbReference>
<name>A0A085N336_9BILA</name>
<dbReference type="GO" id="GO:0003700">
    <property type="term" value="F:DNA-binding transcription factor activity"/>
    <property type="evidence" value="ECO:0007669"/>
    <property type="project" value="InterPro"/>
</dbReference>
<evidence type="ECO:0000256" key="4">
    <source>
        <dbReference type="ARBA" id="ARBA00022833"/>
    </source>
</evidence>
<dbReference type="Gene3D" id="1.10.565.10">
    <property type="entry name" value="Retinoid X Receptor"/>
    <property type="match status" value="1"/>
</dbReference>
<evidence type="ECO:0000259" key="10">
    <source>
        <dbReference type="PROSITE" id="PS51030"/>
    </source>
</evidence>
<keyword evidence="2" id="KW-0479">Metal-binding</keyword>
<proteinExistence type="predicted"/>
<dbReference type="GO" id="GO:0045944">
    <property type="term" value="P:positive regulation of transcription by RNA polymerase II"/>
    <property type="evidence" value="ECO:0007669"/>
    <property type="project" value="UniProtKB-ARBA"/>
</dbReference>
<keyword evidence="5" id="KW-0805">Transcription regulation</keyword>
<evidence type="ECO:0000256" key="7">
    <source>
        <dbReference type="ARBA" id="ARBA00023163"/>
    </source>
</evidence>
<evidence type="ECO:0000256" key="3">
    <source>
        <dbReference type="ARBA" id="ARBA00022771"/>
    </source>
</evidence>
<dbReference type="AlphaFoldDB" id="A0A085N336"/>
<feature type="domain" description="NR LBD" evidence="11">
    <location>
        <begin position="180"/>
        <end position="340"/>
    </location>
</feature>
<evidence type="ECO:0000313" key="12">
    <source>
        <dbReference type="EMBL" id="KFD63882.1"/>
    </source>
</evidence>
<evidence type="ECO:0000256" key="8">
    <source>
        <dbReference type="ARBA" id="ARBA00023170"/>
    </source>
</evidence>
<dbReference type="InterPro" id="IPR035500">
    <property type="entry name" value="NHR-like_dom_sf"/>
</dbReference>
<keyword evidence="8" id="KW-0675">Receptor</keyword>
<accession>A0A085N336</accession>
<evidence type="ECO:0008006" key="13">
    <source>
        <dbReference type="Google" id="ProtNLM"/>
    </source>
</evidence>
<dbReference type="PROSITE" id="PS51030">
    <property type="entry name" value="NUCLEAR_REC_DBD_2"/>
    <property type="match status" value="1"/>
</dbReference>
<dbReference type="Gene3D" id="3.30.50.10">
    <property type="entry name" value="Erythroid Transcription Factor GATA-1, subunit A"/>
    <property type="match status" value="1"/>
</dbReference>
<dbReference type="InterPro" id="IPR001628">
    <property type="entry name" value="Znf_hrmn_rcpt"/>
</dbReference>
<keyword evidence="7" id="KW-0804">Transcription</keyword>
<dbReference type="Pfam" id="PF00105">
    <property type="entry name" value="zf-C4"/>
    <property type="match status" value="1"/>
</dbReference>
<dbReference type="GO" id="GO:0043565">
    <property type="term" value="F:sequence-specific DNA binding"/>
    <property type="evidence" value="ECO:0007669"/>
    <property type="project" value="InterPro"/>
</dbReference>
<keyword evidence="6" id="KW-0238">DNA-binding</keyword>
<dbReference type="PROSITE" id="PS51843">
    <property type="entry name" value="NR_LBD"/>
    <property type="match status" value="1"/>
</dbReference>
<organism evidence="12">
    <name type="scientific">Trichuris suis</name>
    <name type="common">pig whipworm</name>
    <dbReference type="NCBI Taxonomy" id="68888"/>
    <lineage>
        <taxon>Eukaryota</taxon>
        <taxon>Metazoa</taxon>
        <taxon>Ecdysozoa</taxon>
        <taxon>Nematoda</taxon>
        <taxon>Enoplea</taxon>
        <taxon>Dorylaimia</taxon>
        <taxon>Trichinellida</taxon>
        <taxon>Trichuridae</taxon>
        <taxon>Trichuris</taxon>
    </lineage>
</organism>
<dbReference type="GO" id="GO:0005634">
    <property type="term" value="C:nucleus"/>
    <property type="evidence" value="ECO:0007669"/>
    <property type="project" value="UniProtKB-SubCell"/>
</dbReference>
<dbReference type="FunFam" id="3.30.50.10:FF:000028">
    <property type="entry name" value="Nuclear receptor subfamily 2, group E, member 3"/>
    <property type="match status" value="1"/>
</dbReference>
<keyword evidence="3" id="KW-0863">Zinc-finger</keyword>
<evidence type="ECO:0000256" key="9">
    <source>
        <dbReference type="ARBA" id="ARBA00023242"/>
    </source>
</evidence>
<dbReference type="PRINTS" id="PR00398">
    <property type="entry name" value="STRDHORMONER"/>
</dbReference>
<dbReference type="SUPFAM" id="SSF57716">
    <property type="entry name" value="Glucocorticoid receptor-like (DNA-binding domain)"/>
    <property type="match status" value="1"/>
</dbReference>
<evidence type="ECO:0000256" key="5">
    <source>
        <dbReference type="ARBA" id="ARBA00023015"/>
    </source>
</evidence>
<comment type="subcellular location">
    <subcellularLocation>
        <location evidence="1">Nucleus</location>
    </subcellularLocation>
</comment>
<dbReference type="SMART" id="SM00399">
    <property type="entry name" value="ZnF_C4"/>
    <property type="match status" value="1"/>
</dbReference>
<dbReference type="PRINTS" id="PR00047">
    <property type="entry name" value="STROIDFINGER"/>
</dbReference>
<dbReference type="InterPro" id="IPR050274">
    <property type="entry name" value="Nuclear_hormone_rcpt_NR2"/>
</dbReference>
<protein>
    <recommendedName>
        <fullName evidence="13">Zinc finger, C4 type</fullName>
    </recommendedName>
</protein>
<dbReference type="InterPro" id="IPR001723">
    <property type="entry name" value="Nuclear_hrmn_rcpt"/>
</dbReference>